<dbReference type="Gene3D" id="2.170.210.20">
    <property type="entry name" value="Spindle assembly abnormal protein 6, N-terminal domain"/>
    <property type="match status" value="1"/>
</dbReference>
<evidence type="ECO:0000256" key="1">
    <source>
        <dbReference type="ARBA" id="ARBA00004300"/>
    </source>
</evidence>
<feature type="coiled-coil region" evidence="6">
    <location>
        <begin position="363"/>
        <end position="390"/>
    </location>
</feature>
<dbReference type="AlphaFoldDB" id="A0A6A7G1S8"/>
<comment type="subcellular location">
    <subcellularLocation>
        <location evidence="1">Cytoplasm</location>
        <location evidence="1">Cytoskeleton</location>
        <location evidence="1">Microtubule organizing center</location>
        <location evidence="1">Centrosome</location>
    </subcellularLocation>
</comment>
<dbReference type="SUPFAM" id="SSF57997">
    <property type="entry name" value="Tropomyosin"/>
    <property type="match status" value="1"/>
</dbReference>
<sequence length="712" mass="80732">MEFKEDRVNRVRVSTTFPSAQIQGNTPLEQDEESVLFSAPIPVRVKNEIHEEKLRILSFHIDLVSELPQNHKVLRIQITEEADPFFLFTLNVSEADFHGLKHEQNLLVDFSAFPSKFIELLELCSSSKDSPVPKFLAVLSSRNGHSQLNIMETNQFKHLQHLSLQFRPGNDSSIKKYLARRVLKFKAQNEHLSSELQKTQNSLATHSNELDDLRNRYSQLETINSRLVDKMQNEHICEINTLKEKMLATQQQLQTTFDSDKRHSVNESQQKISELERKRDGCMKKIQNATEERLLQENRIRELSSSLESHKKELSSCKAELERISEECRNIEKMKFEQEKTIHKHLLRLSALEQHLIDKEEVASKMAALLESAKEQKEALQSSVNMYKRSCESNEKKLRDCSREIVKGNQIIGHLQKELRSSRNKIKMKSSALEQRETNMQQCQKKINETELVLTDSTKQLETKAKECENLERTLNQTKEKLEESQKLLESNQQVISWLNKQINEAELSKTTHIVGSRFASSSYRYQPTVGTDAPSNPPPKHGSSSHTPAYASTWKFSGRGAFAGQSAGHQPPSSLALDSSKPPIGASADRRAPVTFTSSYKSHPISSSSWNSASYKVDSQRPKSSSYPLAKPKAPETTPSSYFRSPSLPQSSLPHLLKENSSSAGPQNFSLAPSLPAQNKFPPAQLPQRPSSRPVLAEKNVAAHPRDQPET</sequence>
<dbReference type="PANTHER" id="PTHR44281:SF2">
    <property type="entry name" value="SPINDLE ASSEMBLY ABNORMAL PROTEIN 6 HOMOLOG"/>
    <property type="match status" value="1"/>
</dbReference>
<feature type="region of interest" description="Disordered" evidence="7">
    <location>
        <begin position="526"/>
        <end position="712"/>
    </location>
</feature>
<dbReference type="InterPro" id="IPR038558">
    <property type="entry name" value="SAS-6_N_sf"/>
</dbReference>
<accession>A0A6A7G1S8</accession>
<dbReference type="InterPro" id="IPR032396">
    <property type="entry name" value="SAS-6_N"/>
</dbReference>
<evidence type="ECO:0000256" key="7">
    <source>
        <dbReference type="SAM" id="MobiDB-lite"/>
    </source>
</evidence>
<name>A0A6A7G1S8_9CRUS</name>
<feature type="compositionally biased region" description="Polar residues" evidence="7">
    <location>
        <begin position="660"/>
        <end position="672"/>
    </location>
</feature>
<feature type="compositionally biased region" description="Polar residues" evidence="7">
    <location>
        <begin position="568"/>
        <end position="578"/>
    </location>
</feature>
<organism evidence="9">
    <name type="scientific">Hirondellea gigas</name>
    <dbReference type="NCBI Taxonomy" id="1518452"/>
    <lineage>
        <taxon>Eukaryota</taxon>
        <taxon>Metazoa</taxon>
        <taxon>Ecdysozoa</taxon>
        <taxon>Arthropoda</taxon>
        <taxon>Crustacea</taxon>
        <taxon>Multicrustacea</taxon>
        <taxon>Malacostraca</taxon>
        <taxon>Eumalacostraca</taxon>
        <taxon>Peracarida</taxon>
        <taxon>Amphipoda</taxon>
        <taxon>Amphilochidea</taxon>
        <taxon>Lysianassida</taxon>
        <taxon>Lysianassidira</taxon>
        <taxon>Lysianassoidea</taxon>
        <taxon>Lysianassidae</taxon>
        <taxon>Hirondellea</taxon>
    </lineage>
</organism>
<evidence type="ECO:0000256" key="6">
    <source>
        <dbReference type="SAM" id="Coils"/>
    </source>
</evidence>
<evidence type="ECO:0000259" key="8">
    <source>
        <dbReference type="Pfam" id="PF16531"/>
    </source>
</evidence>
<dbReference type="Pfam" id="PF16531">
    <property type="entry name" value="SAS-6_N"/>
    <property type="match status" value="1"/>
</dbReference>
<keyword evidence="5" id="KW-0131">Cell cycle</keyword>
<dbReference type="EMBL" id="IACT01005093">
    <property type="protein sequence ID" value="LAC24262.1"/>
    <property type="molecule type" value="mRNA"/>
</dbReference>
<evidence type="ECO:0000256" key="5">
    <source>
        <dbReference type="ARBA" id="ARBA00023306"/>
    </source>
</evidence>
<evidence type="ECO:0000256" key="2">
    <source>
        <dbReference type="ARBA" id="ARBA00022490"/>
    </source>
</evidence>
<dbReference type="CDD" id="cd10142">
    <property type="entry name" value="HD_SAS6_N"/>
    <property type="match status" value="1"/>
</dbReference>
<proteinExistence type="evidence at transcript level"/>
<feature type="coiled-coil region" evidence="6">
    <location>
        <begin position="189"/>
        <end position="230"/>
    </location>
</feature>
<keyword evidence="2" id="KW-0963">Cytoplasm</keyword>
<reference evidence="9" key="1">
    <citation type="submission" date="2017-11" db="EMBL/GenBank/DDBJ databases">
        <title>The sensing device of the deep-sea amphipod.</title>
        <authorList>
            <person name="Kobayashi H."/>
            <person name="Nagahama T."/>
            <person name="Arai W."/>
            <person name="Sasagawa Y."/>
            <person name="Umeda M."/>
            <person name="Hayashi T."/>
            <person name="Nikaido I."/>
            <person name="Watanabe H."/>
            <person name="Oguri K."/>
            <person name="Kitazato H."/>
            <person name="Fujioka K."/>
            <person name="Kido Y."/>
            <person name="Takami H."/>
        </authorList>
    </citation>
    <scope>NUCLEOTIDE SEQUENCE</scope>
    <source>
        <tissue evidence="9">Whole body</tissue>
    </source>
</reference>
<feature type="domain" description="Spindle assembly abnormal protein 6 N-terminal" evidence="8">
    <location>
        <begin position="36"/>
        <end position="166"/>
    </location>
</feature>
<feature type="compositionally biased region" description="Low complexity" evidence="7">
    <location>
        <begin position="599"/>
        <end position="610"/>
    </location>
</feature>
<feature type="compositionally biased region" description="Low complexity" evidence="7">
    <location>
        <begin position="646"/>
        <end position="656"/>
    </location>
</feature>
<keyword evidence="3 6" id="KW-0175">Coiled coil</keyword>
<evidence type="ECO:0000313" key="9">
    <source>
        <dbReference type="EMBL" id="LAC24262.1"/>
    </source>
</evidence>
<evidence type="ECO:0000256" key="4">
    <source>
        <dbReference type="ARBA" id="ARBA00023212"/>
    </source>
</evidence>
<keyword evidence="4" id="KW-0206">Cytoskeleton</keyword>
<feature type="coiled-coil region" evidence="6">
    <location>
        <begin position="433"/>
        <end position="495"/>
    </location>
</feature>
<dbReference type="PANTHER" id="PTHR44281">
    <property type="entry name" value="SPINDLE ASSEMBLY ABNORMAL PROTEIN 6 HOMOLOG"/>
    <property type="match status" value="1"/>
</dbReference>
<dbReference type="GO" id="GO:0005813">
    <property type="term" value="C:centrosome"/>
    <property type="evidence" value="ECO:0007669"/>
    <property type="project" value="UniProtKB-SubCell"/>
</dbReference>
<evidence type="ECO:0000256" key="3">
    <source>
        <dbReference type="ARBA" id="ARBA00023054"/>
    </source>
</evidence>
<protein>
    <submittedName>
        <fullName evidence="9">ER-Golgi vesicle-tethering protein/Myosin class II heavy chain</fullName>
    </submittedName>
</protein>
<feature type="coiled-coil region" evidence="6">
    <location>
        <begin position="265"/>
        <end position="334"/>
    </location>
</feature>